<dbReference type="GO" id="GO:0016787">
    <property type="term" value="F:hydrolase activity"/>
    <property type="evidence" value="ECO:0007669"/>
    <property type="project" value="UniProtKB-KW"/>
</dbReference>
<gene>
    <name evidence="8" type="ORF">IMG5_134970</name>
</gene>
<evidence type="ECO:0000256" key="1">
    <source>
        <dbReference type="ARBA" id="ARBA00006820"/>
    </source>
</evidence>
<dbReference type="SUPFAM" id="SSF56059">
    <property type="entry name" value="Glutathione synthetase ATP-binding domain-like"/>
    <property type="match status" value="1"/>
</dbReference>
<keyword evidence="2 8" id="KW-0436">Ligase</keyword>
<feature type="coiled-coil region" evidence="6">
    <location>
        <begin position="389"/>
        <end position="416"/>
    </location>
</feature>
<proteinExistence type="inferred from homology"/>
<keyword evidence="9" id="KW-1185">Reference proteome</keyword>
<dbReference type="AlphaFoldDB" id="G0QWT4"/>
<evidence type="ECO:0000256" key="6">
    <source>
        <dbReference type="SAM" id="Coils"/>
    </source>
</evidence>
<dbReference type="eggNOG" id="KOG2157">
    <property type="taxonomic scope" value="Eukaryota"/>
</dbReference>
<dbReference type="InterPro" id="IPR013815">
    <property type="entry name" value="ATP_grasp_subdomain_1"/>
</dbReference>
<evidence type="ECO:0000313" key="9">
    <source>
        <dbReference type="Proteomes" id="UP000008983"/>
    </source>
</evidence>
<feature type="compositionally biased region" description="Low complexity" evidence="7">
    <location>
        <begin position="421"/>
        <end position="430"/>
    </location>
</feature>
<feature type="compositionally biased region" description="Low complexity" evidence="7">
    <location>
        <begin position="440"/>
        <end position="449"/>
    </location>
</feature>
<dbReference type="STRING" id="857967.G0QWT4"/>
<dbReference type="GO" id="GO:0015631">
    <property type="term" value="F:tubulin binding"/>
    <property type="evidence" value="ECO:0007669"/>
    <property type="project" value="TreeGrafter"/>
</dbReference>
<evidence type="ECO:0000256" key="2">
    <source>
        <dbReference type="ARBA" id="ARBA00022598"/>
    </source>
</evidence>
<dbReference type="GO" id="GO:0036064">
    <property type="term" value="C:ciliary basal body"/>
    <property type="evidence" value="ECO:0007669"/>
    <property type="project" value="TreeGrafter"/>
</dbReference>
<dbReference type="EMBL" id="GL984013">
    <property type="protein sequence ID" value="EGR30323.1"/>
    <property type="molecule type" value="Genomic_DNA"/>
</dbReference>
<dbReference type="Gene3D" id="3.30.470.20">
    <property type="entry name" value="ATP-grasp fold, B domain"/>
    <property type="match status" value="1"/>
</dbReference>
<dbReference type="OMA" id="EWISERF"/>
<evidence type="ECO:0000256" key="4">
    <source>
        <dbReference type="ARBA" id="ARBA00022840"/>
    </source>
</evidence>
<sequence length="556" mass="66092">MSEYFRKYIKKEHYPVHPSQIKYKTTFKNCILEAMKRRQWRESDGDDWDINWTEKEWVVDIMDQQHISISQRVNHYRNHYELTRKDLMIKNIKKHKKSLEKEAKNEDALSYNFTPLTYQLPSEYTIFCEEFKKVNQISEQKQLWIMKPVGKSQGKGIFIFRNIKDIASWKNQYRYNPENPSPLTVYLYRTGFARFTHHRYDLEDINNVYVHLTNVAIQKNSENYDEKLGGKWLLQTLKLFMIQKFGQEKVSEAFFQVQNIIIKALLAVQKVIINDKRCFELYGFDVLFDANLKPWLLEINSSPSMTANTQIDSELKLSILDDTFTIIDMEKVLNGQEEQIGGFDLIYKGIPIKLPSNSTYSSLLGCSNNRNQQLKKLAKTTAIRLGQQFIESQQQQQQYQQKLQEVNNKQKMLNQKGIQYQNNNQNQGNKFMSKQGYQRQNTIKQQQTKIIKKKKTNNQPQSNNSIQSKNNQNSQNLNNQQNSNVQKRLPQSQQQINIQNSNTQKQINIQQQINNNNQNMLKPLNEQNKFQRYFREEEKYSQQIKLQKQFKLHAEE</sequence>
<keyword evidence="6" id="KW-0175">Coiled coil</keyword>
<protein>
    <recommendedName>
        <fullName evidence="5">Tubulin--tyrosine ligase-like protein 9</fullName>
    </recommendedName>
</protein>
<evidence type="ECO:0000256" key="5">
    <source>
        <dbReference type="ARBA" id="ARBA00030445"/>
    </source>
</evidence>
<dbReference type="OrthoDB" id="202825at2759"/>
<evidence type="ECO:0000256" key="7">
    <source>
        <dbReference type="SAM" id="MobiDB-lite"/>
    </source>
</evidence>
<dbReference type="Gene3D" id="3.30.1490.20">
    <property type="entry name" value="ATP-grasp fold, A domain"/>
    <property type="match status" value="1"/>
</dbReference>
<evidence type="ECO:0000256" key="3">
    <source>
        <dbReference type="ARBA" id="ARBA00022741"/>
    </source>
</evidence>
<dbReference type="GO" id="GO:0005524">
    <property type="term" value="F:ATP binding"/>
    <property type="evidence" value="ECO:0007669"/>
    <property type="project" value="UniProtKB-KW"/>
</dbReference>
<dbReference type="PROSITE" id="PS51221">
    <property type="entry name" value="TTL"/>
    <property type="match status" value="1"/>
</dbReference>
<dbReference type="PANTHER" id="PTHR12241">
    <property type="entry name" value="TUBULIN POLYGLUTAMYLASE"/>
    <property type="match status" value="1"/>
</dbReference>
<feature type="region of interest" description="Disordered" evidence="7">
    <location>
        <begin position="421"/>
        <end position="492"/>
    </location>
</feature>
<organism evidence="8 9">
    <name type="scientific">Ichthyophthirius multifiliis</name>
    <name type="common">White spot disease agent</name>
    <name type="synonym">Ich</name>
    <dbReference type="NCBI Taxonomy" id="5932"/>
    <lineage>
        <taxon>Eukaryota</taxon>
        <taxon>Sar</taxon>
        <taxon>Alveolata</taxon>
        <taxon>Ciliophora</taxon>
        <taxon>Intramacronucleata</taxon>
        <taxon>Oligohymenophorea</taxon>
        <taxon>Hymenostomatida</taxon>
        <taxon>Ophryoglenina</taxon>
        <taxon>Ichthyophthirius</taxon>
    </lineage>
</organism>
<dbReference type="GO" id="GO:0000226">
    <property type="term" value="P:microtubule cytoskeleton organization"/>
    <property type="evidence" value="ECO:0007669"/>
    <property type="project" value="TreeGrafter"/>
</dbReference>
<accession>G0QWT4</accession>
<dbReference type="RefSeq" id="XP_004031910.1">
    <property type="nucleotide sequence ID" value="XM_004031862.1"/>
</dbReference>
<evidence type="ECO:0000313" key="8">
    <source>
        <dbReference type="EMBL" id="EGR30323.1"/>
    </source>
</evidence>
<comment type="similarity">
    <text evidence="1">Belongs to the tubulin--tyrosine ligase family.</text>
</comment>
<keyword evidence="4" id="KW-0067">ATP-binding</keyword>
<dbReference type="FunCoup" id="G0QWT4">
    <property type="interactions" value="16"/>
</dbReference>
<dbReference type="Pfam" id="PF03133">
    <property type="entry name" value="TTL"/>
    <property type="match status" value="2"/>
</dbReference>
<dbReference type="GeneID" id="14906435"/>
<feature type="compositionally biased region" description="Low complexity" evidence="7">
    <location>
        <begin position="457"/>
        <end position="492"/>
    </location>
</feature>
<dbReference type="Proteomes" id="UP000008983">
    <property type="component" value="Unassembled WGS sequence"/>
</dbReference>
<keyword evidence="8" id="KW-0378">Hydrolase</keyword>
<name>G0QWT4_ICHMU</name>
<dbReference type="PANTHER" id="PTHR12241:SF39">
    <property type="entry name" value="TUBULIN POLYGLUTAMYLASE TTLL9-RELATED"/>
    <property type="match status" value="1"/>
</dbReference>
<dbReference type="InParanoid" id="G0QWT4"/>
<reference evidence="8 9" key="1">
    <citation type="submission" date="2011-07" db="EMBL/GenBank/DDBJ databases">
        <authorList>
            <person name="Coyne R."/>
            <person name="Brami D."/>
            <person name="Johnson J."/>
            <person name="Hostetler J."/>
            <person name="Hannick L."/>
            <person name="Clark T."/>
            <person name="Cassidy-Hanley D."/>
            <person name="Inman J."/>
        </authorList>
    </citation>
    <scope>NUCLEOTIDE SEQUENCE [LARGE SCALE GENOMIC DNA]</scope>
    <source>
        <strain evidence="8 9">G5</strain>
    </source>
</reference>
<dbReference type="GO" id="GO:0070740">
    <property type="term" value="F:tubulin-glutamic acid ligase activity"/>
    <property type="evidence" value="ECO:0007669"/>
    <property type="project" value="TreeGrafter"/>
</dbReference>
<keyword evidence="3" id="KW-0547">Nucleotide-binding</keyword>
<dbReference type="InterPro" id="IPR004344">
    <property type="entry name" value="TTL/TTLL_fam"/>
</dbReference>